<reference evidence="2" key="1">
    <citation type="submission" date="2022-11" db="UniProtKB">
        <authorList>
            <consortium name="WormBaseParasite"/>
        </authorList>
    </citation>
    <scope>IDENTIFICATION</scope>
</reference>
<organism evidence="1 2">
    <name type="scientific">Panagrolaimus sp. JU765</name>
    <dbReference type="NCBI Taxonomy" id="591449"/>
    <lineage>
        <taxon>Eukaryota</taxon>
        <taxon>Metazoa</taxon>
        <taxon>Ecdysozoa</taxon>
        <taxon>Nematoda</taxon>
        <taxon>Chromadorea</taxon>
        <taxon>Rhabditida</taxon>
        <taxon>Tylenchina</taxon>
        <taxon>Panagrolaimomorpha</taxon>
        <taxon>Panagrolaimoidea</taxon>
        <taxon>Panagrolaimidae</taxon>
        <taxon>Panagrolaimus</taxon>
    </lineage>
</organism>
<dbReference type="WBParaSite" id="JU765_v2.g19391.t2">
    <property type="protein sequence ID" value="JU765_v2.g19391.t2"/>
    <property type="gene ID" value="JU765_v2.g19391"/>
</dbReference>
<name>A0AC34QTQ2_9BILA</name>
<evidence type="ECO:0000313" key="1">
    <source>
        <dbReference type="Proteomes" id="UP000887576"/>
    </source>
</evidence>
<evidence type="ECO:0000313" key="2">
    <source>
        <dbReference type="WBParaSite" id="JU765_v2.g19391.t2"/>
    </source>
</evidence>
<proteinExistence type="predicted"/>
<dbReference type="Proteomes" id="UP000887576">
    <property type="component" value="Unplaced"/>
</dbReference>
<accession>A0AC34QTQ2</accession>
<sequence length="311" mass="35453">MRQNDKCEKITMKMCADIPGRGFEAVRHAGQRQVFRGRQVLPLHVVRPRLHADGLCPATLPAPVLVRQERMRGVDDQVRVSLARNVQLRPVPRKWHVRRRKPDQFDVDCRLQKKVWQQKRSRFARFGMSARHENPQRLQVLAESGQSQLGTVPGWKGFFVLFPRFCVGDAVGVGGAGPDREWRRRGHVRLHLLRRQLATCRSFQLCRRSTNNCHRDWTGFVCHWPGLHNSDPVVHQRPKHVQVCHGKGRVGKAVPSHDPDDRFCPAFPDPGCCCAVLQLLPFEPSGVLADNLVFDPLSSRSAVNFRVHATP</sequence>
<protein>
    <submittedName>
        <fullName evidence="2">Frizzled/Smoothened transmembrane domain-containing protein</fullName>
    </submittedName>
</protein>